<dbReference type="GeneID" id="25250511"/>
<dbReference type="VEuPathDB" id="ToxoDB:ETH_00006530"/>
<reference evidence="1" key="1">
    <citation type="submission" date="2013-10" db="EMBL/GenBank/DDBJ databases">
        <title>Genomic analysis of the causative agents of coccidiosis in chickens.</title>
        <authorList>
            <person name="Reid A.J."/>
            <person name="Blake D."/>
            <person name="Billington K."/>
            <person name="Browne H."/>
            <person name="Dunn M."/>
            <person name="Hung S."/>
            <person name="Kawahara F."/>
            <person name="Miranda-Saavedra D."/>
            <person name="Mourier T."/>
            <person name="Nagra H."/>
            <person name="Otto T.D."/>
            <person name="Rawlings N."/>
            <person name="Sanchez A."/>
            <person name="Sanders M."/>
            <person name="Subramaniam C."/>
            <person name="Tay Y."/>
            <person name="Dear P."/>
            <person name="Doerig C."/>
            <person name="Gruber A."/>
            <person name="Parkinson J."/>
            <person name="Shirley M."/>
            <person name="Wan K.L."/>
            <person name="Berriman M."/>
            <person name="Tomley F."/>
            <person name="Pain A."/>
        </authorList>
    </citation>
    <scope>NUCLEOTIDE SEQUENCE [LARGE SCALE GENOMIC DNA]</scope>
    <source>
        <strain evidence="1">Houghton</strain>
    </source>
</reference>
<organism evidence="1 2">
    <name type="scientific">Eimeria tenella</name>
    <name type="common">Coccidian parasite</name>
    <dbReference type="NCBI Taxonomy" id="5802"/>
    <lineage>
        <taxon>Eukaryota</taxon>
        <taxon>Sar</taxon>
        <taxon>Alveolata</taxon>
        <taxon>Apicomplexa</taxon>
        <taxon>Conoidasida</taxon>
        <taxon>Coccidia</taxon>
        <taxon>Eucoccidiorida</taxon>
        <taxon>Eimeriorina</taxon>
        <taxon>Eimeriidae</taxon>
        <taxon>Eimeria</taxon>
    </lineage>
</organism>
<name>U6L4G9_EIMTE</name>
<dbReference type="RefSeq" id="XP_013236053.1">
    <property type="nucleotide sequence ID" value="XM_013380599.1"/>
</dbReference>
<keyword evidence="2" id="KW-1185">Reference proteome</keyword>
<proteinExistence type="predicted"/>
<accession>U6L4G9</accession>
<evidence type="ECO:0000313" key="2">
    <source>
        <dbReference type="Proteomes" id="UP000030747"/>
    </source>
</evidence>
<sequence length="109" mass="12195">MCSGFGKMRMFDSKHAAGAPDRECANYACTNCVEDCQEHKKRIGGSIANMQQECQTESAQTGLFVCVDFRALSRDRRLLRSESFWCSIANMQQERQTGVDADEDVCLLG</sequence>
<dbReference type="EMBL" id="HG678162">
    <property type="protein sequence ID" value="CDJ45307.1"/>
    <property type="molecule type" value="Genomic_DNA"/>
</dbReference>
<reference evidence="1" key="2">
    <citation type="submission" date="2013-10" db="EMBL/GenBank/DDBJ databases">
        <authorList>
            <person name="Aslett M."/>
        </authorList>
    </citation>
    <scope>NUCLEOTIDE SEQUENCE [LARGE SCALE GENOMIC DNA]</scope>
    <source>
        <strain evidence="1">Houghton</strain>
    </source>
</reference>
<evidence type="ECO:0000313" key="1">
    <source>
        <dbReference type="EMBL" id="CDJ45307.1"/>
    </source>
</evidence>
<dbReference type="Proteomes" id="UP000030747">
    <property type="component" value="Unassembled WGS sequence"/>
</dbReference>
<dbReference type="AlphaFoldDB" id="U6L4G9"/>
<protein>
    <submittedName>
        <fullName evidence="1">Uncharacterized protein</fullName>
    </submittedName>
</protein>
<gene>
    <name evidence="1" type="ORF">ETH_00006530</name>
</gene>